<dbReference type="SUPFAM" id="SSF64288">
    <property type="entry name" value="Chorismate lyase-like"/>
    <property type="match status" value="1"/>
</dbReference>
<dbReference type="GO" id="GO:0003677">
    <property type="term" value="F:DNA binding"/>
    <property type="evidence" value="ECO:0007669"/>
    <property type="project" value="UniProtKB-KW"/>
</dbReference>
<dbReference type="Pfam" id="PF07702">
    <property type="entry name" value="UTRA"/>
    <property type="match status" value="1"/>
</dbReference>
<evidence type="ECO:0000256" key="2">
    <source>
        <dbReference type="ARBA" id="ARBA00023125"/>
    </source>
</evidence>
<gene>
    <name evidence="5" type="ORF">SAMN05444392_10758</name>
</gene>
<dbReference type="SMART" id="SM00866">
    <property type="entry name" value="UTRA"/>
    <property type="match status" value="1"/>
</dbReference>
<dbReference type="PROSITE" id="PS50949">
    <property type="entry name" value="HTH_GNTR"/>
    <property type="match status" value="1"/>
</dbReference>
<dbReference type="Proteomes" id="UP000184476">
    <property type="component" value="Unassembled WGS sequence"/>
</dbReference>
<accession>A0A1M4YNE3</accession>
<dbReference type="InterPro" id="IPR011663">
    <property type="entry name" value="UTRA"/>
</dbReference>
<evidence type="ECO:0000313" key="6">
    <source>
        <dbReference type="Proteomes" id="UP000184476"/>
    </source>
</evidence>
<evidence type="ECO:0000313" key="5">
    <source>
        <dbReference type="EMBL" id="SHF07329.1"/>
    </source>
</evidence>
<dbReference type="InterPro" id="IPR028978">
    <property type="entry name" value="Chorismate_lyase_/UTRA_dom_sf"/>
</dbReference>
<dbReference type="InterPro" id="IPR036388">
    <property type="entry name" value="WH-like_DNA-bd_sf"/>
</dbReference>
<dbReference type="SMART" id="SM00345">
    <property type="entry name" value="HTH_GNTR"/>
    <property type="match status" value="1"/>
</dbReference>
<dbReference type="PANTHER" id="PTHR44846">
    <property type="entry name" value="MANNOSYL-D-GLYCERATE TRANSPORT/METABOLISM SYSTEM REPRESSOR MNGR-RELATED"/>
    <property type="match status" value="1"/>
</dbReference>
<dbReference type="Gene3D" id="3.40.1410.10">
    <property type="entry name" value="Chorismate lyase-like"/>
    <property type="match status" value="1"/>
</dbReference>
<dbReference type="InterPro" id="IPR050679">
    <property type="entry name" value="Bact_HTH_transcr_reg"/>
</dbReference>
<dbReference type="SUPFAM" id="SSF46785">
    <property type="entry name" value="Winged helix' DNA-binding domain"/>
    <property type="match status" value="1"/>
</dbReference>
<dbReference type="STRING" id="112248.SAMN05444392_10758"/>
<dbReference type="InterPro" id="IPR036390">
    <property type="entry name" value="WH_DNA-bd_sf"/>
</dbReference>
<keyword evidence="6" id="KW-1185">Reference proteome</keyword>
<reference evidence="5 6" key="1">
    <citation type="submission" date="2016-11" db="EMBL/GenBank/DDBJ databases">
        <authorList>
            <person name="Jaros S."/>
            <person name="Januszkiewicz K."/>
            <person name="Wedrychowicz H."/>
        </authorList>
    </citation>
    <scope>NUCLEOTIDE SEQUENCE [LARGE SCALE GENOMIC DNA]</scope>
    <source>
        <strain evidence="5 6">DSM 44666</strain>
    </source>
</reference>
<keyword evidence="2 5" id="KW-0238">DNA-binding</keyword>
<dbReference type="PANTHER" id="PTHR44846:SF1">
    <property type="entry name" value="MANNOSYL-D-GLYCERATE TRANSPORT_METABOLISM SYSTEM REPRESSOR MNGR-RELATED"/>
    <property type="match status" value="1"/>
</dbReference>
<dbReference type="Pfam" id="PF00392">
    <property type="entry name" value="GntR"/>
    <property type="match status" value="1"/>
</dbReference>
<evidence type="ECO:0000256" key="1">
    <source>
        <dbReference type="ARBA" id="ARBA00023015"/>
    </source>
</evidence>
<dbReference type="GO" id="GO:0045892">
    <property type="term" value="P:negative regulation of DNA-templated transcription"/>
    <property type="evidence" value="ECO:0007669"/>
    <property type="project" value="TreeGrafter"/>
</dbReference>
<feature type="domain" description="HTH gntR-type" evidence="4">
    <location>
        <begin position="4"/>
        <end position="72"/>
    </location>
</feature>
<sequence>MSQQSKIDEVVDKIEADIIQGVFAAGQRLPAERILADELNVSRATIRTALLRLQAKNLIEIVPRGGAFVRSGTAKIVMGDTNAIIPKNMGPELQKVGSFIHLMRAQGKEVIVRYIEPSSIVPAGSEISKQLKIDIDEKVLRRYRVQIVDRVPYRMLDTYLLASLMGELVGQEDHQAPLFHWLKREKNIIASKVSEKLSCRMPSAEEASILNMARNQPVVQMHRHIWGTTKEDEILFEYSRIICNAALHDFQYHYSIDDEALL</sequence>
<name>A0A1M4YNE3_9BACL</name>
<organism evidence="5 6">
    <name type="scientific">Seinonella peptonophila</name>
    <dbReference type="NCBI Taxonomy" id="112248"/>
    <lineage>
        <taxon>Bacteria</taxon>
        <taxon>Bacillati</taxon>
        <taxon>Bacillota</taxon>
        <taxon>Bacilli</taxon>
        <taxon>Bacillales</taxon>
        <taxon>Thermoactinomycetaceae</taxon>
        <taxon>Seinonella</taxon>
    </lineage>
</organism>
<dbReference type="PRINTS" id="PR00035">
    <property type="entry name" value="HTHGNTR"/>
</dbReference>
<dbReference type="CDD" id="cd07377">
    <property type="entry name" value="WHTH_GntR"/>
    <property type="match status" value="1"/>
</dbReference>
<dbReference type="AlphaFoldDB" id="A0A1M4YNE3"/>
<dbReference type="InterPro" id="IPR000524">
    <property type="entry name" value="Tscrpt_reg_HTH_GntR"/>
</dbReference>
<keyword evidence="3" id="KW-0804">Transcription</keyword>
<dbReference type="GO" id="GO:0003700">
    <property type="term" value="F:DNA-binding transcription factor activity"/>
    <property type="evidence" value="ECO:0007669"/>
    <property type="project" value="InterPro"/>
</dbReference>
<dbReference type="Gene3D" id="1.10.10.10">
    <property type="entry name" value="Winged helix-like DNA-binding domain superfamily/Winged helix DNA-binding domain"/>
    <property type="match status" value="1"/>
</dbReference>
<dbReference type="EMBL" id="FQVL01000007">
    <property type="protein sequence ID" value="SHF07329.1"/>
    <property type="molecule type" value="Genomic_DNA"/>
</dbReference>
<keyword evidence="1" id="KW-0805">Transcription regulation</keyword>
<evidence type="ECO:0000256" key="3">
    <source>
        <dbReference type="ARBA" id="ARBA00023163"/>
    </source>
</evidence>
<proteinExistence type="predicted"/>
<protein>
    <submittedName>
        <fullName evidence="5">DNA-binding transcriptional regulator, GntR family</fullName>
    </submittedName>
</protein>
<evidence type="ECO:0000259" key="4">
    <source>
        <dbReference type="PROSITE" id="PS50949"/>
    </source>
</evidence>